<dbReference type="PANTHER" id="PTHR32322:SF2">
    <property type="entry name" value="EAMA DOMAIN-CONTAINING PROTEIN"/>
    <property type="match status" value="1"/>
</dbReference>
<dbReference type="Proteomes" id="UP000291213">
    <property type="component" value="Unassembled WGS sequence"/>
</dbReference>
<dbReference type="InterPro" id="IPR050638">
    <property type="entry name" value="AA-Vitamin_Transporters"/>
</dbReference>
<keyword evidence="3 5" id="KW-1133">Transmembrane helix</keyword>
<gene>
    <name evidence="7" type="ORF">apy_16090</name>
</gene>
<evidence type="ECO:0000256" key="3">
    <source>
        <dbReference type="ARBA" id="ARBA00022989"/>
    </source>
</evidence>
<keyword evidence="4 5" id="KW-0472">Membrane</keyword>
<dbReference type="OrthoDB" id="21409at2157"/>
<dbReference type="Pfam" id="PF00892">
    <property type="entry name" value="EamA"/>
    <property type="match status" value="2"/>
</dbReference>
<feature type="transmembrane region" description="Helical" evidence="5">
    <location>
        <begin position="89"/>
        <end position="115"/>
    </location>
</feature>
<feature type="transmembrane region" description="Helical" evidence="5">
    <location>
        <begin position="152"/>
        <end position="172"/>
    </location>
</feature>
<dbReference type="InterPro" id="IPR037185">
    <property type="entry name" value="EmrE-like"/>
</dbReference>
<evidence type="ECO:0000313" key="7">
    <source>
        <dbReference type="EMBL" id="GBF09884.1"/>
    </source>
</evidence>
<feature type="transmembrane region" description="Helical" evidence="5">
    <location>
        <begin position="67"/>
        <end position="83"/>
    </location>
</feature>
<evidence type="ECO:0000256" key="4">
    <source>
        <dbReference type="ARBA" id="ARBA00023136"/>
    </source>
</evidence>
<dbReference type="RefSeq" id="WP_131160784.1">
    <property type="nucleotide sequence ID" value="NZ_BDMD01000141.1"/>
</dbReference>
<feature type="transmembrane region" description="Helical" evidence="5">
    <location>
        <begin position="264"/>
        <end position="282"/>
    </location>
</feature>
<keyword evidence="2 5" id="KW-0812">Transmembrane</keyword>
<feature type="transmembrane region" description="Helical" evidence="5">
    <location>
        <begin position="210"/>
        <end position="229"/>
    </location>
</feature>
<feature type="transmembrane region" description="Helical" evidence="5">
    <location>
        <begin position="241"/>
        <end position="258"/>
    </location>
</feature>
<proteinExistence type="predicted"/>
<evidence type="ECO:0000313" key="8">
    <source>
        <dbReference type="Proteomes" id="UP000291213"/>
    </source>
</evidence>
<evidence type="ECO:0000256" key="5">
    <source>
        <dbReference type="SAM" id="Phobius"/>
    </source>
</evidence>
<dbReference type="GO" id="GO:0016020">
    <property type="term" value="C:membrane"/>
    <property type="evidence" value="ECO:0007669"/>
    <property type="project" value="UniProtKB-SubCell"/>
</dbReference>
<feature type="transmembrane region" description="Helical" evidence="5">
    <location>
        <begin position="41"/>
        <end position="60"/>
    </location>
</feature>
<name>A0A401HBW6_AERPX</name>
<comment type="caution">
    <text evidence="7">The sequence shown here is derived from an EMBL/GenBank/DDBJ whole genome shotgun (WGS) entry which is preliminary data.</text>
</comment>
<dbReference type="Gene3D" id="1.10.3730.20">
    <property type="match status" value="1"/>
</dbReference>
<dbReference type="PANTHER" id="PTHR32322">
    <property type="entry name" value="INNER MEMBRANE TRANSPORTER"/>
    <property type="match status" value="1"/>
</dbReference>
<reference evidence="7 8" key="1">
    <citation type="submission" date="2017-02" db="EMBL/GenBank/DDBJ databases">
        <title>isolation and characterization of a novel temperate virus Aeropyrum globular virus 1 infecting hyperthermophilic archaeon Aeropyrum.</title>
        <authorList>
            <person name="Yumiya M."/>
            <person name="Yoshida T."/>
            <person name="Sako Y."/>
        </authorList>
    </citation>
    <scope>NUCLEOTIDE SEQUENCE [LARGE SCALE GENOMIC DNA]</scope>
    <source>
        <strain evidence="7 8">YK1-12-2013</strain>
    </source>
</reference>
<evidence type="ECO:0000259" key="6">
    <source>
        <dbReference type="Pfam" id="PF00892"/>
    </source>
</evidence>
<evidence type="ECO:0000256" key="2">
    <source>
        <dbReference type="ARBA" id="ARBA00022692"/>
    </source>
</evidence>
<protein>
    <recommendedName>
        <fullName evidence="6">EamA domain-containing protein</fullName>
    </recommendedName>
</protein>
<dbReference type="EMBL" id="BDMD01000141">
    <property type="protein sequence ID" value="GBF09884.1"/>
    <property type="molecule type" value="Genomic_DNA"/>
</dbReference>
<dbReference type="AlphaFoldDB" id="A0A401HBW6"/>
<feature type="domain" description="EamA" evidence="6">
    <location>
        <begin position="9"/>
        <end position="137"/>
    </location>
</feature>
<accession>A0A401HBW6</accession>
<dbReference type="SUPFAM" id="SSF103481">
    <property type="entry name" value="Multidrug resistance efflux transporter EmrE"/>
    <property type="match status" value="2"/>
</dbReference>
<organism evidence="7 8">
    <name type="scientific">Aeropyrum pernix</name>
    <dbReference type="NCBI Taxonomy" id="56636"/>
    <lineage>
        <taxon>Archaea</taxon>
        <taxon>Thermoproteota</taxon>
        <taxon>Thermoprotei</taxon>
        <taxon>Desulfurococcales</taxon>
        <taxon>Desulfurococcaceae</taxon>
        <taxon>Aeropyrum</taxon>
    </lineage>
</organism>
<dbReference type="InterPro" id="IPR000620">
    <property type="entry name" value="EamA_dom"/>
</dbReference>
<sequence length="283" mass="29273">MDRRSSELLGVAAALTAALLWSTIGVVQRLAEARGADTETLIVGRTLGGSLLALALLAIYRAVPTRRSFAVAVFGLAPLYYTYMMSVSIVGAAVASLLLYTAPAWVALLGTVFLGETPSVRGVATIILGLAGAALVSLGGEGEAGELRPLGIVLGVASGFFYALYIVMARFFQSRGAGVMEVSLAPIALTGPLLGVALRPSLPPDPVEVAASIYFAVFTMVTPYLLNVYALRRIEAHRVSVMSLIEPLSAVLLAVLLLGEDLTALQALGGALILAAALGASFK</sequence>
<feature type="transmembrane region" description="Helical" evidence="5">
    <location>
        <begin position="179"/>
        <end position="198"/>
    </location>
</feature>
<evidence type="ECO:0000256" key="1">
    <source>
        <dbReference type="ARBA" id="ARBA00004141"/>
    </source>
</evidence>
<comment type="subcellular location">
    <subcellularLocation>
        <location evidence="1">Membrane</location>
        <topology evidence="1">Multi-pass membrane protein</topology>
    </subcellularLocation>
</comment>
<feature type="transmembrane region" description="Helical" evidence="5">
    <location>
        <begin position="122"/>
        <end position="140"/>
    </location>
</feature>
<feature type="domain" description="EamA" evidence="6">
    <location>
        <begin position="150"/>
        <end position="280"/>
    </location>
</feature>